<dbReference type="AlphaFoldDB" id="A0AAW1LBD5"/>
<organism evidence="2 3">
    <name type="scientific">Popillia japonica</name>
    <name type="common">Japanese beetle</name>
    <dbReference type="NCBI Taxonomy" id="7064"/>
    <lineage>
        <taxon>Eukaryota</taxon>
        <taxon>Metazoa</taxon>
        <taxon>Ecdysozoa</taxon>
        <taxon>Arthropoda</taxon>
        <taxon>Hexapoda</taxon>
        <taxon>Insecta</taxon>
        <taxon>Pterygota</taxon>
        <taxon>Neoptera</taxon>
        <taxon>Endopterygota</taxon>
        <taxon>Coleoptera</taxon>
        <taxon>Polyphaga</taxon>
        <taxon>Scarabaeiformia</taxon>
        <taxon>Scarabaeidae</taxon>
        <taxon>Rutelinae</taxon>
        <taxon>Popillia</taxon>
    </lineage>
</organism>
<accession>A0AAW1LBD5</accession>
<dbReference type="Proteomes" id="UP001458880">
    <property type="component" value="Unassembled WGS sequence"/>
</dbReference>
<name>A0AAW1LBD5_POPJA</name>
<evidence type="ECO:0000313" key="3">
    <source>
        <dbReference type="Proteomes" id="UP001458880"/>
    </source>
</evidence>
<evidence type="ECO:0008006" key="4">
    <source>
        <dbReference type="Google" id="ProtNLM"/>
    </source>
</evidence>
<keyword evidence="3" id="KW-1185">Reference proteome</keyword>
<feature type="region of interest" description="Disordered" evidence="1">
    <location>
        <begin position="98"/>
        <end position="117"/>
    </location>
</feature>
<reference evidence="2 3" key="1">
    <citation type="journal article" date="2024" name="BMC Genomics">
        <title>De novo assembly and annotation of Popillia japonica's genome with initial clues to its potential as an invasive pest.</title>
        <authorList>
            <person name="Cucini C."/>
            <person name="Boschi S."/>
            <person name="Funari R."/>
            <person name="Cardaioli E."/>
            <person name="Iannotti N."/>
            <person name="Marturano G."/>
            <person name="Paoli F."/>
            <person name="Bruttini M."/>
            <person name="Carapelli A."/>
            <person name="Frati F."/>
            <person name="Nardi F."/>
        </authorList>
    </citation>
    <scope>NUCLEOTIDE SEQUENCE [LARGE SCALE GENOMIC DNA]</scope>
    <source>
        <strain evidence="2">DMR45628</strain>
    </source>
</reference>
<gene>
    <name evidence="2" type="ORF">QE152_g12932</name>
</gene>
<evidence type="ECO:0000313" key="2">
    <source>
        <dbReference type="EMBL" id="KAK9732327.1"/>
    </source>
</evidence>
<sequence length="203" mass="23023">MDTWTVVKFKDENSVEAVPSDWILDNQCYWPPYTADKIKSSIIKHEAPSSSWSLFNIEVFRNSTFDNYLQARKKSRKAEVTSDLSSDDGAETIKRKVHKRRKSFHSSSESEEYLTLEEPPRVSVTKNIGVHTAVTSDSNTASSDNTDCTCCGIQKLAKIKILQTKQLTTTVDEGVSLYNIFHFSLKNENELLEVEYSTSNILP</sequence>
<comment type="caution">
    <text evidence="2">The sequence shown here is derived from an EMBL/GenBank/DDBJ whole genome shotgun (WGS) entry which is preliminary data.</text>
</comment>
<dbReference type="EMBL" id="JASPKY010000120">
    <property type="protein sequence ID" value="KAK9732327.1"/>
    <property type="molecule type" value="Genomic_DNA"/>
</dbReference>
<evidence type="ECO:0000256" key="1">
    <source>
        <dbReference type="SAM" id="MobiDB-lite"/>
    </source>
</evidence>
<protein>
    <recommendedName>
        <fullName evidence="4">PWWP domain-containing protein</fullName>
    </recommendedName>
</protein>
<proteinExistence type="predicted"/>